<dbReference type="RefSeq" id="WP_225271645.1">
    <property type="nucleotide sequence ID" value="NZ_CP084058.1"/>
</dbReference>
<organism evidence="2">
    <name type="scientific">Nonomuraea gerenzanensis</name>
    <dbReference type="NCBI Taxonomy" id="93944"/>
    <lineage>
        <taxon>Bacteria</taxon>
        <taxon>Bacillati</taxon>
        <taxon>Actinomycetota</taxon>
        <taxon>Actinomycetes</taxon>
        <taxon>Streptosporangiales</taxon>
        <taxon>Streptosporangiaceae</taxon>
        <taxon>Nonomuraea</taxon>
    </lineage>
</organism>
<feature type="region of interest" description="Disordered" evidence="1">
    <location>
        <begin position="1"/>
        <end position="25"/>
    </location>
</feature>
<gene>
    <name evidence="2" type="ORF">BN4615_P1884</name>
</gene>
<protein>
    <submittedName>
        <fullName evidence="2">Uncharacterized protein</fullName>
    </submittedName>
</protein>
<dbReference type="EMBL" id="LT559118">
    <property type="protein sequence ID" value="SBO92370.1"/>
    <property type="molecule type" value="Genomic_DNA"/>
</dbReference>
<name>A0A1M4E0N5_9ACTN</name>
<accession>A0A1M4E0N5</accession>
<sequence>MPPLWSDGGTGTSADLGERAERGGVQVPAVARDDRLLSYQVSDDLYVIDLAKIR</sequence>
<dbReference type="AlphaFoldDB" id="A0A1M4E0N5"/>
<evidence type="ECO:0000313" key="2">
    <source>
        <dbReference type="EMBL" id="SBO92370.1"/>
    </source>
</evidence>
<proteinExistence type="predicted"/>
<evidence type="ECO:0000256" key="1">
    <source>
        <dbReference type="SAM" id="MobiDB-lite"/>
    </source>
</evidence>
<reference evidence="2" key="1">
    <citation type="submission" date="2016-04" db="EMBL/GenBank/DDBJ databases">
        <authorList>
            <person name="Evans L.H."/>
            <person name="Alamgir A."/>
            <person name="Owens N."/>
            <person name="Weber N.D."/>
            <person name="Virtaneva K."/>
            <person name="Barbian K."/>
            <person name="Babar A."/>
            <person name="Rosenke K."/>
        </authorList>
    </citation>
    <scope>NUCLEOTIDE SEQUENCE</scope>
    <source>
        <strain evidence="2">Nono1</strain>
    </source>
</reference>